<comment type="caution">
    <text evidence="1">The sequence shown here is derived from an EMBL/GenBank/DDBJ whole genome shotgun (WGS) entry which is preliminary data.</text>
</comment>
<evidence type="ECO:0000313" key="1">
    <source>
        <dbReference type="EMBL" id="KAJ4718069.1"/>
    </source>
</evidence>
<dbReference type="Proteomes" id="UP001164539">
    <property type="component" value="Chromosome 5"/>
</dbReference>
<evidence type="ECO:0000313" key="2">
    <source>
        <dbReference type="Proteomes" id="UP001164539"/>
    </source>
</evidence>
<protein>
    <submittedName>
        <fullName evidence="1">Uncharacterized protein</fullName>
    </submittedName>
</protein>
<name>A0ACC1Y4Y0_MELAZ</name>
<sequence>MMYDKSLASDLEEDVMVLRDVVKHIFRHIQIVSADPVDSSQYWMLKLLNEIYALLQSKSYLLVTVTGRHTTEIMEKQFRQHYTKILFSSPGNQSQLIMQDQIYRPTWVKDYSDGMAKGNGFWQHALAFWRLNTTKIEYQKGAREEFKDQIVLEAELKLMWLKPWIKRAGQEW</sequence>
<accession>A0ACC1Y4Y0</accession>
<gene>
    <name evidence="1" type="ORF">OWV82_009796</name>
</gene>
<proteinExistence type="predicted"/>
<dbReference type="EMBL" id="CM051398">
    <property type="protein sequence ID" value="KAJ4718069.1"/>
    <property type="molecule type" value="Genomic_DNA"/>
</dbReference>
<organism evidence="1 2">
    <name type="scientific">Melia azedarach</name>
    <name type="common">Chinaberry tree</name>
    <dbReference type="NCBI Taxonomy" id="155640"/>
    <lineage>
        <taxon>Eukaryota</taxon>
        <taxon>Viridiplantae</taxon>
        <taxon>Streptophyta</taxon>
        <taxon>Embryophyta</taxon>
        <taxon>Tracheophyta</taxon>
        <taxon>Spermatophyta</taxon>
        <taxon>Magnoliopsida</taxon>
        <taxon>eudicotyledons</taxon>
        <taxon>Gunneridae</taxon>
        <taxon>Pentapetalae</taxon>
        <taxon>rosids</taxon>
        <taxon>malvids</taxon>
        <taxon>Sapindales</taxon>
        <taxon>Meliaceae</taxon>
        <taxon>Melia</taxon>
    </lineage>
</organism>
<keyword evidence="2" id="KW-1185">Reference proteome</keyword>
<reference evidence="1 2" key="1">
    <citation type="journal article" date="2023" name="Science">
        <title>Complex scaffold remodeling in plant triterpene biosynthesis.</title>
        <authorList>
            <person name="De La Pena R."/>
            <person name="Hodgson H."/>
            <person name="Liu J.C."/>
            <person name="Stephenson M.J."/>
            <person name="Martin A.C."/>
            <person name="Owen C."/>
            <person name="Harkess A."/>
            <person name="Leebens-Mack J."/>
            <person name="Jimenez L.E."/>
            <person name="Osbourn A."/>
            <person name="Sattely E.S."/>
        </authorList>
    </citation>
    <scope>NUCLEOTIDE SEQUENCE [LARGE SCALE GENOMIC DNA]</scope>
    <source>
        <strain evidence="2">cv. JPN11</strain>
        <tissue evidence="1">Leaf</tissue>
    </source>
</reference>